<reference evidence="1 2" key="1">
    <citation type="submission" date="2014-07" db="EMBL/GenBank/DDBJ databases">
        <title>Comparative analysis of Nitrosococcus oceani genome inventories of strains from Pacific and Atlantic gyres.</title>
        <authorList>
            <person name="Lim C.K."/>
            <person name="Wang L."/>
            <person name="Sayavedra-Soto L.A."/>
            <person name="Klotz M.G."/>
        </authorList>
    </citation>
    <scope>NUCLEOTIDE SEQUENCE [LARGE SCALE GENOMIC DNA]</scope>
    <source>
        <strain evidence="1 2">C-27</strain>
    </source>
</reference>
<protein>
    <submittedName>
        <fullName evidence="1">Uncharacterized protein</fullName>
    </submittedName>
</protein>
<accession>A0A0E2Z1M0</accession>
<comment type="caution">
    <text evidence="1">The sequence shown here is derived from an EMBL/GenBank/DDBJ whole genome shotgun (WGS) entry which is preliminary data.</text>
</comment>
<dbReference type="HOGENOM" id="CLU_191468_0_0_6"/>
<dbReference type="EMBL" id="JPGN01000053">
    <property type="protein sequence ID" value="KFI19419.1"/>
    <property type="molecule type" value="Genomic_DNA"/>
</dbReference>
<dbReference type="AlphaFoldDB" id="A0A0E2Z1M0"/>
<gene>
    <name evidence="1" type="ORF">IB75_08560</name>
</gene>
<name>A0A0E2Z1M0_9GAMM</name>
<evidence type="ECO:0000313" key="2">
    <source>
        <dbReference type="Proteomes" id="UP000028839"/>
    </source>
</evidence>
<proteinExistence type="predicted"/>
<sequence length="86" mass="9949">MYTKHFCTFMKKHIRVILDMFLKRSLIKFTIAKTMFLRLQIISIQPTIKGIAGKTKKAGCLNLAATTIYVRDCGFSQIKRISHEKL</sequence>
<organism evidence="1 2">
    <name type="scientific">Nitrosococcus oceani C-27</name>
    <dbReference type="NCBI Taxonomy" id="314279"/>
    <lineage>
        <taxon>Bacteria</taxon>
        <taxon>Pseudomonadati</taxon>
        <taxon>Pseudomonadota</taxon>
        <taxon>Gammaproteobacteria</taxon>
        <taxon>Chromatiales</taxon>
        <taxon>Chromatiaceae</taxon>
        <taxon>Nitrosococcus</taxon>
    </lineage>
</organism>
<dbReference type="Proteomes" id="UP000028839">
    <property type="component" value="Unassembled WGS sequence"/>
</dbReference>
<evidence type="ECO:0000313" key="1">
    <source>
        <dbReference type="EMBL" id="KFI19419.1"/>
    </source>
</evidence>